<accession>A0ABW2PDA5</accession>
<protein>
    <submittedName>
        <fullName evidence="11">Amino acid ABC transporter permease</fullName>
    </submittedName>
</protein>
<evidence type="ECO:0000256" key="8">
    <source>
        <dbReference type="ARBA" id="ARBA00023136"/>
    </source>
</evidence>
<dbReference type="PROSITE" id="PS50928">
    <property type="entry name" value="ABC_TM1"/>
    <property type="match status" value="1"/>
</dbReference>
<dbReference type="Pfam" id="PF00528">
    <property type="entry name" value="BPD_transp_1"/>
    <property type="match status" value="1"/>
</dbReference>
<evidence type="ECO:0000259" key="10">
    <source>
        <dbReference type="PROSITE" id="PS50928"/>
    </source>
</evidence>
<evidence type="ECO:0000256" key="9">
    <source>
        <dbReference type="RuleBase" id="RU363032"/>
    </source>
</evidence>
<dbReference type="InterPro" id="IPR043429">
    <property type="entry name" value="ArtM/GltK/GlnP/TcyL/YhdX-like"/>
</dbReference>
<feature type="transmembrane region" description="Helical" evidence="9">
    <location>
        <begin position="182"/>
        <end position="206"/>
    </location>
</feature>
<dbReference type="NCBIfam" id="TIGR01726">
    <property type="entry name" value="HEQRo_perm_3TM"/>
    <property type="match status" value="1"/>
</dbReference>
<evidence type="ECO:0000256" key="1">
    <source>
        <dbReference type="ARBA" id="ARBA00004651"/>
    </source>
</evidence>
<evidence type="ECO:0000256" key="7">
    <source>
        <dbReference type="ARBA" id="ARBA00022989"/>
    </source>
</evidence>
<dbReference type="InterPro" id="IPR000515">
    <property type="entry name" value="MetI-like"/>
</dbReference>
<feature type="domain" description="ABC transmembrane type-1" evidence="10">
    <location>
        <begin position="15"/>
        <end position="203"/>
    </location>
</feature>
<comment type="caution">
    <text evidence="11">The sequence shown here is derived from an EMBL/GenBank/DDBJ whole genome shotgun (WGS) entry which is preliminary data.</text>
</comment>
<dbReference type="CDD" id="cd06261">
    <property type="entry name" value="TM_PBP2"/>
    <property type="match status" value="1"/>
</dbReference>
<evidence type="ECO:0000256" key="5">
    <source>
        <dbReference type="ARBA" id="ARBA00022692"/>
    </source>
</evidence>
<keyword evidence="12" id="KW-1185">Reference proteome</keyword>
<comment type="subcellular location">
    <subcellularLocation>
        <location evidence="1 9">Cell membrane</location>
        <topology evidence="1 9">Multi-pass membrane protein</topology>
    </subcellularLocation>
</comment>
<evidence type="ECO:0000313" key="12">
    <source>
        <dbReference type="Proteomes" id="UP001596496"/>
    </source>
</evidence>
<evidence type="ECO:0000256" key="3">
    <source>
        <dbReference type="ARBA" id="ARBA00022448"/>
    </source>
</evidence>
<keyword evidence="8 9" id="KW-0472">Membrane</keyword>
<dbReference type="PANTHER" id="PTHR30614">
    <property type="entry name" value="MEMBRANE COMPONENT OF AMINO ACID ABC TRANSPORTER"/>
    <property type="match status" value="1"/>
</dbReference>
<feature type="transmembrane region" description="Helical" evidence="9">
    <location>
        <begin position="148"/>
        <end position="170"/>
    </location>
</feature>
<dbReference type="Gene3D" id="1.10.3720.10">
    <property type="entry name" value="MetI-like"/>
    <property type="match status" value="1"/>
</dbReference>
<keyword evidence="4" id="KW-1003">Cell membrane</keyword>
<dbReference type="Proteomes" id="UP001596496">
    <property type="component" value="Unassembled WGS sequence"/>
</dbReference>
<dbReference type="SUPFAM" id="SSF161098">
    <property type="entry name" value="MetI-like"/>
    <property type="match status" value="1"/>
</dbReference>
<keyword evidence="7 9" id="KW-1133">Transmembrane helix</keyword>
<feature type="transmembrane region" description="Helical" evidence="9">
    <location>
        <begin position="81"/>
        <end position="100"/>
    </location>
</feature>
<gene>
    <name evidence="11" type="ORF">ACFQSB_32265</name>
</gene>
<comment type="similarity">
    <text evidence="2">Belongs to the binding-protein-dependent transport system permease family. HisMQ subfamily.</text>
</comment>
<feature type="transmembrane region" description="Helical" evidence="9">
    <location>
        <begin position="20"/>
        <end position="41"/>
    </location>
</feature>
<evidence type="ECO:0000313" key="11">
    <source>
        <dbReference type="EMBL" id="MFC7386924.1"/>
    </source>
</evidence>
<name>A0ABW2PDA5_9ACTN</name>
<dbReference type="InterPro" id="IPR010065">
    <property type="entry name" value="AA_ABC_transptr_permease_3TM"/>
</dbReference>
<evidence type="ECO:0000256" key="2">
    <source>
        <dbReference type="ARBA" id="ARBA00010072"/>
    </source>
</evidence>
<organism evidence="11 12">
    <name type="scientific">Sphaerisporangium rhizosphaerae</name>
    <dbReference type="NCBI Taxonomy" id="2269375"/>
    <lineage>
        <taxon>Bacteria</taxon>
        <taxon>Bacillati</taxon>
        <taxon>Actinomycetota</taxon>
        <taxon>Actinomycetes</taxon>
        <taxon>Streptosporangiales</taxon>
        <taxon>Streptosporangiaceae</taxon>
        <taxon>Sphaerisporangium</taxon>
    </lineage>
</organism>
<dbReference type="EMBL" id="JBHTCG010000032">
    <property type="protein sequence ID" value="MFC7386924.1"/>
    <property type="molecule type" value="Genomic_DNA"/>
</dbReference>
<dbReference type="InterPro" id="IPR035906">
    <property type="entry name" value="MetI-like_sf"/>
</dbReference>
<sequence length="214" mass="21913">MDALTGNLPALWDGLLVTLQLTLLAFAGASVAGTLVAAARVSPVPVLRAAGTVYVETLQNIPLLVLLILAVFGLPEIGVQAGLFTTAVVVIALYQAAYVAEALRSGINAVPSGQGEAARALGLGFTGSLRHVVLPQALGTVVQPLGNIFIMLTMNTSLAAAVGVVELTAAANRVNLVEARPIPIFVGAGVAYMLLSSLAGFVTGVLERRLAVHR</sequence>
<feature type="transmembrane region" description="Helical" evidence="9">
    <location>
        <begin position="53"/>
        <end position="75"/>
    </location>
</feature>
<dbReference type="RefSeq" id="WP_380830626.1">
    <property type="nucleotide sequence ID" value="NZ_JBHTCG010000032.1"/>
</dbReference>
<keyword evidence="5 9" id="KW-0812">Transmembrane</keyword>
<evidence type="ECO:0000256" key="4">
    <source>
        <dbReference type="ARBA" id="ARBA00022475"/>
    </source>
</evidence>
<evidence type="ECO:0000256" key="6">
    <source>
        <dbReference type="ARBA" id="ARBA00022970"/>
    </source>
</evidence>
<keyword evidence="3 9" id="KW-0813">Transport</keyword>
<reference evidence="12" key="1">
    <citation type="journal article" date="2019" name="Int. J. Syst. Evol. Microbiol.">
        <title>The Global Catalogue of Microorganisms (GCM) 10K type strain sequencing project: providing services to taxonomists for standard genome sequencing and annotation.</title>
        <authorList>
            <consortium name="The Broad Institute Genomics Platform"/>
            <consortium name="The Broad Institute Genome Sequencing Center for Infectious Disease"/>
            <person name="Wu L."/>
            <person name="Ma J."/>
        </authorList>
    </citation>
    <scope>NUCLEOTIDE SEQUENCE [LARGE SCALE GENOMIC DNA]</scope>
    <source>
        <strain evidence="12">CECT 7649</strain>
    </source>
</reference>
<keyword evidence="6" id="KW-0029">Amino-acid transport</keyword>
<proteinExistence type="inferred from homology"/>
<dbReference type="PANTHER" id="PTHR30614:SF37">
    <property type="entry name" value="AMINO-ACID ABC TRANSPORTER PERMEASE PROTEIN YHDX-RELATED"/>
    <property type="match status" value="1"/>
</dbReference>